<accession>A0ABU7MPI6</accession>
<proteinExistence type="inferred from homology"/>
<evidence type="ECO:0000259" key="5">
    <source>
        <dbReference type="PROSITE" id="PS50893"/>
    </source>
</evidence>
<dbReference type="PANTHER" id="PTHR43776">
    <property type="entry name" value="TRANSPORT ATP-BINDING PROTEIN"/>
    <property type="match status" value="1"/>
</dbReference>
<keyword evidence="4 6" id="KW-0067">ATP-binding</keyword>
<organism evidence="6 7">
    <name type="scientific">Gordonia prachuapensis</name>
    <dbReference type="NCBI Taxonomy" id="3115651"/>
    <lineage>
        <taxon>Bacteria</taxon>
        <taxon>Bacillati</taxon>
        <taxon>Actinomycetota</taxon>
        <taxon>Actinomycetes</taxon>
        <taxon>Mycobacteriales</taxon>
        <taxon>Gordoniaceae</taxon>
        <taxon>Gordonia</taxon>
    </lineage>
</organism>
<keyword evidence="7" id="KW-1185">Reference proteome</keyword>
<keyword evidence="3" id="KW-0547">Nucleotide-binding</keyword>
<comment type="similarity">
    <text evidence="1">Belongs to the ABC transporter superfamily.</text>
</comment>
<evidence type="ECO:0000256" key="3">
    <source>
        <dbReference type="ARBA" id="ARBA00022741"/>
    </source>
</evidence>
<name>A0ABU7MPI6_9ACTN</name>
<dbReference type="PANTHER" id="PTHR43776:SF7">
    <property type="entry name" value="D,D-DIPEPTIDE TRANSPORT ATP-BINDING PROTEIN DDPF-RELATED"/>
    <property type="match status" value="1"/>
</dbReference>
<gene>
    <name evidence="6" type="ORF">V1Y59_04000</name>
</gene>
<dbReference type="InterPro" id="IPR003593">
    <property type="entry name" value="AAA+_ATPase"/>
</dbReference>
<dbReference type="SUPFAM" id="SSF52540">
    <property type="entry name" value="P-loop containing nucleoside triphosphate hydrolases"/>
    <property type="match status" value="1"/>
</dbReference>
<dbReference type="Gene3D" id="3.40.50.300">
    <property type="entry name" value="P-loop containing nucleotide triphosphate hydrolases"/>
    <property type="match status" value="1"/>
</dbReference>
<evidence type="ECO:0000256" key="2">
    <source>
        <dbReference type="ARBA" id="ARBA00022448"/>
    </source>
</evidence>
<feature type="domain" description="ABC transporter" evidence="5">
    <location>
        <begin position="13"/>
        <end position="215"/>
    </location>
</feature>
<dbReference type="RefSeq" id="WP_330503537.1">
    <property type="nucleotide sequence ID" value="NZ_JAZDUE010000002.1"/>
</dbReference>
<dbReference type="Proteomes" id="UP001335729">
    <property type="component" value="Unassembled WGS sequence"/>
</dbReference>
<evidence type="ECO:0000313" key="7">
    <source>
        <dbReference type="Proteomes" id="UP001335729"/>
    </source>
</evidence>
<dbReference type="InterPro" id="IPR027417">
    <property type="entry name" value="P-loop_NTPase"/>
</dbReference>
<reference evidence="6 7" key="1">
    <citation type="submission" date="2024-01" db="EMBL/GenBank/DDBJ databases">
        <title>Draft genome sequence of Gordonia sp. PKS22-38.</title>
        <authorList>
            <person name="Suphannarot A."/>
            <person name="Mingma R."/>
        </authorList>
    </citation>
    <scope>NUCLEOTIDE SEQUENCE [LARGE SCALE GENOMIC DNA]</scope>
    <source>
        <strain evidence="6 7">PKS22-38</strain>
    </source>
</reference>
<dbReference type="SMART" id="SM00382">
    <property type="entry name" value="AAA"/>
    <property type="match status" value="1"/>
</dbReference>
<evidence type="ECO:0000256" key="4">
    <source>
        <dbReference type="ARBA" id="ARBA00022840"/>
    </source>
</evidence>
<dbReference type="InterPro" id="IPR050319">
    <property type="entry name" value="ABC_transp_ATP-bind"/>
</dbReference>
<dbReference type="EMBL" id="JAZDUE010000002">
    <property type="protein sequence ID" value="MEE4022233.1"/>
    <property type="molecule type" value="Genomic_DNA"/>
</dbReference>
<keyword evidence="2" id="KW-0813">Transport</keyword>
<protein>
    <submittedName>
        <fullName evidence="6">ATP-binding cassette domain-containing protein</fullName>
    </submittedName>
</protein>
<dbReference type="GO" id="GO:0005524">
    <property type="term" value="F:ATP binding"/>
    <property type="evidence" value="ECO:0007669"/>
    <property type="project" value="UniProtKB-KW"/>
</dbReference>
<dbReference type="InterPro" id="IPR003439">
    <property type="entry name" value="ABC_transporter-like_ATP-bd"/>
</dbReference>
<evidence type="ECO:0000256" key="1">
    <source>
        <dbReference type="ARBA" id="ARBA00005417"/>
    </source>
</evidence>
<sequence length="215" mass="22747">MSAPEKAALTEAIVASGLEARFGARTIFSGIDVNVVPGRISGVVGPSGSGKTTLLRIVAGLAKPTAGQVDRPALQPAGGIGMLAQNPRQVCNPRWTLRRLVAEPATIGRRSCDVESIAERVGLEVSLLDRFPGQVSDGQLQRVCLGRLLVQAPRFVFCDEPTSMLDPVSARAVVAILQCLVDDGAGMMLVSHNRRLVERRCAEIVELGGSRVSGR</sequence>
<dbReference type="PROSITE" id="PS50893">
    <property type="entry name" value="ABC_TRANSPORTER_2"/>
    <property type="match status" value="1"/>
</dbReference>
<evidence type="ECO:0000313" key="6">
    <source>
        <dbReference type="EMBL" id="MEE4022233.1"/>
    </source>
</evidence>
<dbReference type="Pfam" id="PF00005">
    <property type="entry name" value="ABC_tran"/>
    <property type="match status" value="1"/>
</dbReference>
<comment type="caution">
    <text evidence="6">The sequence shown here is derived from an EMBL/GenBank/DDBJ whole genome shotgun (WGS) entry which is preliminary data.</text>
</comment>